<dbReference type="AlphaFoldDB" id="A0A2G9RW03"/>
<dbReference type="PROSITE" id="PS01209">
    <property type="entry name" value="LDLRA_1"/>
    <property type="match status" value="1"/>
</dbReference>
<feature type="non-terminal residue" evidence="4">
    <location>
        <position position="264"/>
    </location>
</feature>
<proteinExistence type="predicted"/>
<evidence type="ECO:0000256" key="1">
    <source>
        <dbReference type="ARBA" id="ARBA00023157"/>
    </source>
</evidence>
<dbReference type="SUPFAM" id="SSF57424">
    <property type="entry name" value="LDL receptor-like module"/>
    <property type="match status" value="1"/>
</dbReference>
<reference evidence="5" key="1">
    <citation type="journal article" date="2017" name="Nat. Commun.">
        <title>The North American bullfrog draft genome provides insight into hormonal regulation of long noncoding RNA.</title>
        <authorList>
            <person name="Hammond S.A."/>
            <person name="Warren R.L."/>
            <person name="Vandervalk B.P."/>
            <person name="Kucuk E."/>
            <person name="Khan H."/>
            <person name="Gibb E.A."/>
            <person name="Pandoh P."/>
            <person name="Kirk H."/>
            <person name="Zhao Y."/>
            <person name="Jones M."/>
            <person name="Mungall A.J."/>
            <person name="Coope R."/>
            <person name="Pleasance S."/>
            <person name="Moore R.A."/>
            <person name="Holt R.A."/>
            <person name="Round J.M."/>
            <person name="Ohora S."/>
            <person name="Walle B.V."/>
            <person name="Veldhoen N."/>
            <person name="Helbing C.C."/>
            <person name="Birol I."/>
        </authorList>
    </citation>
    <scope>NUCLEOTIDE SEQUENCE [LARGE SCALE GENOMIC DNA]</scope>
</reference>
<gene>
    <name evidence="4" type="ORF">AB205_0219170</name>
</gene>
<dbReference type="InterPro" id="IPR023415">
    <property type="entry name" value="LDLR_class-A_CS"/>
</dbReference>
<keyword evidence="5" id="KW-1185">Reference proteome</keyword>
<dbReference type="PROSITE" id="PS50068">
    <property type="entry name" value="LDLRA_2"/>
    <property type="match status" value="1"/>
</dbReference>
<protein>
    <submittedName>
        <fullName evidence="4">Uncharacterized protein</fullName>
    </submittedName>
</protein>
<feature type="compositionally biased region" description="Polar residues" evidence="3">
    <location>
        <begin position="206"/>
        <end position="215"/>
    </location>
</feature>
<dbReference type="Gene3D" id="4.10.400.10">
    <property type="entry name" value="Low-density Lipoprotein Receptor"/>
    <property type="match status" value="1"/>
</dbReference>
<evidence type="ECO:0000313" key="5">
    <source>
        <dbReference type="Proteomes" id="UP000228934"/>
    </source>
</evidence>
<feature type="region of interest" description="Disordered" evidence="3">
    <location>
        <begin position="206"/>
        <end position="264"/>
    </location>
</feature>
<evidence type="ECO:0000313" key="4">
    <source>
        <dbReference type="EMBL" id="PIO31945.1"/>
    </source>
</evidence>
<keyword evidence="1 2" id="KW-1015">Disulfide bond</keyword>
<sequence>MGEFECRSGECVNASRSLCDGRPDCRDFSDEDGCGTVVTPGLVIPPADVTFPPGHSTAPGSTLHPGSSLPAHAGEPGIYQPSQPTGSPGIQQETPGQGTGPRLETTGQPGIQEKPFVSGKPGIRIPDRPEHRLESTTLEFGDVSSASPGMLMTTAPTKMTDETSSSIPPIAAITHSGEAISGGPGVRPGPFQTGVPGLAGKNTWSTDVDGTSGHTSFPALSVGQEVPGMGTPHTRDGGSVTPAWVGTGHPGLSVQPSSLPGQAQ</sequence>
<feature type="disulfide bond" evidence="2">
    <location>
        <begin position="19"/>
        <end position="34"/>
    </location>
</feature>
<dbReference type="Proteomes" id="UP000228934">
    <property type="component" value="Unassembled WGS sequence"/>
</dbReference>
<name>A0A2G9RW03_AQUCT</name>
<organism evidence="4 5">
    <name type="scientific">Aquarana catesbeiana</name>
    <name type="common">American bullfrog</name>
    <name type="synonym">Rana catesbeiana</name>
    <dbReference type="NCBI Taxonomy" id="8400"/>
    <lineage>
        <taxon>Eukaryota</taxon>
        <taxon>Metazoa</taxon>
        <taxon>Chordata</taxon>
        <taxon>Craniata</taxon>
        <taxon>Vertebrata</taxon>
        <taxon>Euteleostomi</taxon>
        <taxon>Amphibia</taxon>
        <taxon>Batrachia</taxon>
        <taxon>Anura</taxon>
        <taxon>Neobatrachia</taxon>
        <taxon>Ranoidea</taxon>
        <taxon>Ranidae</taxon>
        <taxon>Aquarana</taxon>
    </lineage>
</organism>
<evidence type="ECO:0000256" key="2">
    <source>
        <dbReference type="PROSITE-ProRule" id="PRU00124"/>
    </source>
</evidence>
<dbReference type="InterPro" id="IPR002172">
    <property type="entry name" value="LDrepeatLR_classA_rpt"/>
</dbReference>
<dbReference type="SMART" id="SM00192">
    <property type="entry name" value="LDLa"/>
    <property type="match status" value="1"/>
</dbReference>
<dbReference type="InterPro" id="IPR036055">
    <property type="entry name" value="LDL_receptor-like_sf"/>
</dbReference>
<accession>A0A2G9RW03</accession>
<feature type="region of interest" description="Disordered" evidence="3">
    <location>
        <begin position="46"/>
        <end position="128"/>
    </location>
</feature>
<dbReference type="Pfam" id="PF00057">
    <property type="entry name" value="Ldl_recept_a"/>
    <property type="match status" value="1"/>
</dbReference>
<feature type="compositionally biased region" description="Polar residues" evidence="3">
    <location>
        <begin position="80"/>
        <end position="96"/>
    </location>
</feature>
<dbReference type="CDD" id="cd00112">
    <property type="entry name" value="LDLa"/>
    <property type="match status" value="1"/>
</dbReference>
<feature type="compositionally biased region" description="Polar residues" evidence="3">
    <location>
        <begin position="254"/>
        <end position="264"/>
    </location>
</feature>
<dbReference type="EMBL" id="KV931919">
    <property type="protein sequence ID" value="PIO31945.1"/>
    <property type="molecule type" value="Genomic_DNA"/>
</dbReference>
<comment type="caution">
    <text evidence="2">Lacks conserved residue(s) required for the propagation of feature annotation.</text>
</comment>
<dbReference type="OrthoDB" id="9990982at2759"/>
<evidence type="ECO:0000256" key="3">
    <source>
        <dbReference type="SAM" id="MobiDB-lite"/>
    </source>
</evidence>